<name>A0A7T8JTL2_CALRO</name>
<keyword evidence="4" id="KW-0808">Transferase</keyword>
<dbReference type="GO" id="GO:0005736">
    <property type="term" value="C:RNA polymerase I complex"/>
    <property type="evidence" value="ECO:0007669"/>
    <property type="project" value="TreeGrafter"/>
</dbReference>
<dbReference type="EMBL" id="CP045909">
    <property type="protein sequence ID" value="QQP32530.1"/>
    <property type="molecule type" value="Genomic_DNA"/>
</dbReference>
<keyword evidence="5" id="KW-0548">Nucleotidyltransferase</keyword>
<gene>
    <name evidence="8" type="ORF">FKW44_024868</name>
</gene>
<evidence type="ECO:0000256" key="4">
    <source>
        <dbReference type="ARBA" id="ARBA00022679"/>
    </source>
</evidence>
<feature type="non-terminal residue" evidence="8">
    <location>
        <position position="318"/>
    </location>
</feature>
<evidence type="ECO:0000256" key="2">
    <source>
        <dbReference type="ARBA" id="ARBA00012418"/>
    </source>
</evidence>
<feature type="domain" description="RNA polymerase Rpb1" evidence="7">
    <location>
        <begin position="1"/>
        <end position="318"/>
    </location>
</feature>
<dbReference type="GO" id="GO:0003899">
    <property type="term" value="F:DNA-directed RNA polymerase activity"/>
    <property type="evidence" value="ECO:0007669"/>
    <property type="project" value="UniProtKB-EC"/>
</dbReference>
<proteinExistence type="inferred from homology"/>
<dbReference type="PANTHER" id="PTHR19376:SF11">
    <property type="entry name" value="DNA-DIRECTED RNA POLYMERASE I SUBUNIT RPA1"/>
    <property type="match status" value="1"/>
</dbReference>
<evidence type="ECO:0000256" key="6">
    <source>
        <dbReference type="ARBA" id="ARBA00023163"/>
    </source>
</evidence>
<evidence type="ECO:0000313" key="9">
    <source>
        <dbReference type="Proteomes" id="UP000595437"/>
    </source>
</evidence>
<evidence type="ECO:0000256" key="3">
    <source>
        <dbReference type="ARBA" id="ARBA00022478"/>
    </source>
</evidence>
<dbReference type="Gene3D" id="4.10.860.120">
    <property type="entry name" value="RNA polymerase II, clamp domain"/>
    <property type="match status" value="1"/>
</dbReference>
<dbReference type="InterPro" id="IPR045867">
    <property type="entry name" value="DNA-dir_RpoC_beta_prime"/>
</dbReference>
<evidence type="ECO:0000313" key="8">
    <source>
        <dbReference type="EMBL" id="QQP32530.1"/>
    </source>
</evidence>
<dbReference type="AlphaFoldDB" id="A0A7T8JTL2"/>
<keyword evidence="6" id="KW-0804">Transcription</keyword>
<dbReference type="Proteomes" id="UP000595437">
    <property type="component" value="Chromosome 20"/>
</dbReference>
<sequence length="318" mass="36178">GLYDLRLGPFSDKFVTCSTCLMRFEFCPGHLGHIELPLPVVNPLFYKQLLNLLRKSCLGCHKLKYDPIHKALFLAQQKLYQRGLIVEAQQCSSLVQKDSGHVDDHAEAEEGGYSKANAKLLEDSLIRKLDDHLRPLWRTESSEVALSRRSLTDFSRRSVKSLCTDCGNKISSIGKDSSSEKVKTELNPEELQRHLRSIWKSDADILRYLYPMLEGVSETEFPTDIFFLNVIAVPPPNIHPQGSSLQSVVETVSIMKEVLRVIQRDGAIERKDVKLNRVWKDLQNSVDHLLDKEMNASKKNASGWGFKQLIEKKTGLFR</sequence>
<evidence type="ECO:0000256" key="1">
    <source>
        <dbReference type="ARBA" id="ARBA00006460"/>
    </source>
</evidence>
<evidence type="ECO:0000256" key="5">
    <source>
        <dbReference type="ARBA" id="ARBA00022695"/>
    </source>
</evidence>
<dbReference type="GO" id="GO:0003677">
    <property type="term" value="F:DNA binding"/>
    <property type="evidence" value="ECO:0007669"/>
    <property type="project" value="InterPro"/>
</dbReference>
<dbReference type="GO" id="GO:0006351">
    <property type="term" value="P:DNA-templated transcription"/>
    <property type="evidence" value="ECO:0007669"/>
    <property type="project" value="InterPro"/>
</dbReference>
<dbReference type="InterPro" id="IPR007080">
    <property type="entry name" value="RNA_pol_Rpb1_1"/>
</dbReference>
<protein>
    <recommendedName>
        <fullName evidence="2">DNA-directed RNA polymerase</fullName>
        <ecNumber evidence="2">2.7.7.6</ecNumber>
    </recommendedName>
</protein>
<keyword evidence="3 8" id="KW-0240">DNA-directed RNA polymerase</keyword>
<accession>A0A7T8JTL2</accession>
<dbReference type="Pfam" id="PF04997">
    <property type="entry name" value="RNA_pol_Rpb1_1"/>
    <property type="match status" value="1"/>
</dbReference>
<reference evidence="9" key="1">
    <citation type="submission" date="2021-01" db="EMBL/GenBank/DDBJ databases">
        <title>Caligus Genome Assembly.</title>
        <authorList>
            <person name="Gallardo-Escarate C."/>
        </authorList>
    </citation>
    <scope>NUCLEOTIDE SEQUENCE [LARGE SCALE GENOMIC DNA]</scope>
</reference>
<dbReference type="SUPFAM" id="SSF64484">
    <property type="entry name" value="beta and beta-prime subunits of DNA dependent RNA-polymerase"/>
    <property type="match status" value="1"/>
</dbReference>
<comment type="similarity">
    <text evidence="1">Belongs to the RNA polymerase beta' chain family.</text>
</comment>
<dbReference type="PANTHER" id="PTHR19376">
    <property type="entry name" value="DNA-DIRECTED RNA POLYMERASE"/>
    <property type="match status" value="1"/>
</dbReference>
<keyword evidence="9" id="KW-1185">Reference proteome</keyword>
<dbReference type="EC" id="2.7.7.6" evidence="2"/>
<dbReference type="OrthoDB" id="270392at2759"/>
<dbReference type="InterPro" id="IPR044893">
    <property type="entry name" value="RNA_pol_Rpb1_clamp_domain"/>
</dbReference>
<evidence type="ECO:0000259" key="7">
    <source>
        <dbReference type="Pfam" id="PF04997"/>
    </source>
</evidence>
<organism evidence="8 9">
    <name type="scientific">Caligus rogercresseyi</name>
    <name type="common">Sea louse</name>
    <dbReference type="NCBI Taxonomy" id="217165"/>
    <lineage>
        <taxon>Eukaryota</taxon>
        <taxon>Metazoa</taxon>
        <taxon>Ecdysozoa</taxon>
        <taxon>Arthropoda</taxon>
        <taxon>Crustacea</taxon>
        <taxon>Multicrustacea</taxon>
        <taxon>Hexanauplia</taxon>
        <taxon>Copepoda</taxon>
        <taxon>Siphonostomatoida</taxon>
        <taxon>Caligidae</taxon>
        <taxon>Caligus</taxon>
    </lineage>
</organism>